<reference evidence="2 3" key="1">
    <citation type="submission" date="2020-06" db="EMBL/GenBank/DDBJ databases">
        <authorList>
            <person name="Li R."/>
            <person name="Bekaert M."/>
        </authorList>
    </citation>
    <scope>NUCLEOTIDE SEQUENCE [LARGE SCALE GENOMIC DNA]</scope>
    <source>
        <strain evidence="3">wild</strain>
    </source>
</reference>
<dbReference type="PANTHER" id="PTHR34153:SF2">
    <property type="entry name" value="SI:CH211-262H13.3-RELATED"/>
    <property type="match status" value="1"/>
</dbReference>
<protein>
    <recommendedName>
        <fullName evidence="4">DUF4806 domain-containing protein</fullName>
    </recommendedName>
</protein>
<sequence length="517" mass="59054">MLHISDDAEKYGGLDNCGAFEFENYLQRLKKMVRSGKKPLTQIVKRIKESQTYLVSMDAQRKQNEIKVSSQQSDNAYLIGQNRFCQLLTETNNRDEDGNAFNVVQSILKKSSLFPYAISMAFSYAVVEFTNDDPPSVAIVHQGWLDSKPDGMFCYWPRTNVSLKARKAEIADKEKWVKYSIRILHYTDTYESAIQMCRDAQYTSNLSSDDNEEMGRGQRTKQQNFEKQDSKSDADGKNKDLRNEEEMNVSKKKTEKALTPNAPVLNHQQDNQSTPIMPLGNSENHQQDSQSTPIMPLGNSENHQQDSQSTPIMPLGNSERRKERRREIHILPDLPEEGRLNLPEKTQAVSFERIVLSTLKHVVKNQENIQAELALISGAAVDDEIEDLLPSPVNSLEDFIQWGIKLEEKQSRKKLASFLIAFGGATCLETVRNTLKKTVTNNILALYSLRGKKGKKVFQDHNLYRVLIRACFKLHKCKRQEIEDCMIEVLKHAPHMPGGPKYKKPASRRREDISDSE</sequence>
<evidence type="ECO:0000313" key="2">
    <source>
        <dbReference type="EMBL" id="CAC5422440.1"/>
    </source>
</evidence>
<dbReference type="Proteomes" id="UP000507470">
    <property type="component" value="Unassembled WGS sequence"/>
</dbReference>
<organism evidence="2 3">
    <name type="scientific">Mytilus coruscus</name>
    <name type="common">Sea mussel</name>
    <dbReference type="NCBI Taxonomy" id="42192"/>
    <lineage>
        <taxon>Eukaryota</taxon>
        <taxon>Metazoa</taxon>
        <taxon>Spiralia</taxon>
        <taxon>Lophotrochozoa</taxon>
        <taxon>Mollusca</taxon>
        <taxon>Bivalvia</taxon>
        <taxon>Autobranchia</taxon>
        <taxon>Pteriomorphia</taxon>
        <taxon>Mytilida</taxon>
        <taxon>Mytiloidea</taxon>
        <taxon>Mytilidae</taxon>
        <taxon>Mytilinae</taxon>
        <taxon>Mytilus</taxon>
    </lineage>
</organism>
<name>A0A6J8EPQ3_MYTCO</name>
<keyword evidence="3" id="KW-1185">Reference proteome</keyword>
<evidence type="ECO:0000256" key="1">
    <source>
        <dbReference type="SAM" id="MobiDB-lite"/>
    </source>
</evidence>
<feature type="compositionally biased region" description="Basic and acidic residues" evidence="1">
    <location>
        <begin position="224"/>
        <end position="249"/>
    </location>
</feature>
<gene>
    <name evidence="2" type="ORF">MCOR_54490</name>
</gene>
<dbReference type="PANTHER" id="PTHR34153">
    <property type="entry name" value="SI:CH211-262H13.3-RELATED-RELATED"/>
    <property type="match status" value="1"/>
</dbReference>
<accession>A0A6J8EPQ3</accession>
<evidence type="ECO:0008006" key="4">
    <source>
        <dbReference type="Google" id="ProtNLM"/>
    </source>
</evidence>
<feature type="compositionally biased region" description="Polar residues" evidence="1">
    <location>
        <begin position="266"/>
        <end position="311"/>
    </location>
</feature>
<dbReference type="AlphaFoldDB" id="A0A6J8EPQ3"/>
<proteinExistence type="predicted"/>
<evidence type="ECO:0000313" key="3">
    <source>
        <dbReference type="Proteomes" id="UP000507470"/>
    </source>
</evidence>
<dbReference type="EMBL" id="CACVKT020009597">
    <property type="protein sequence ID" value="CAC5422440.1"/>
    <property type="molecule type" value="Genomic_DNA"/>
</dbReference>
<dbReference type="OrthoDB" id="6784356at2759"/>
<feature type="region of interest" description="Disordered" evidence="1">
    <location>
        <begin position="497"/>
        <end position="517"/>
    </location>
</feature>
<feature type="compositionally biased region" description="Basic and acidic residues" evidence="1">
    <location>
        <begin position="508"/>
        <end position="517"/>
    </location>
</feature>
<feature type="region of interest" description="Disordered" evidence="1">
    <location>
        <begin position="205"/>
        <end position="323"/>
    </location>
</feature>